<dbReference type="AlphaFoldDB" id="A0A1I0DZY9"/>
<dbReference type="GO" id="GO:0005829">
    <property type="term" value="C:cytosol"/>
    <property type="evidence" value="ECO:0007669"/>
    <property type="project" value="TreeGrafter"/>
</dbReference>
<keyword evidence="2" id="KW-0378">Hydrolase</keyword>
<dbReference type="InterPro" id="IPR017853">
    <property type="entry name" value="GH"/>
</dbReference>
<dbReference type="Proteomes" id="UP000242642">
    <property type="component" value="Unassembled WGS sequence"/>
</dbReference>
<dbReference type="FunFam" id="3.20.20.80:FF:000004">
    <property type="entry name" value="Beta-glucosidase 6-phospho-beta-glucosidase"/>
    <property type="match status" value="1"/>
</dbReference>
<name>A0A1I0DZY9_9GAMM</name>
<dbReference type="STRING" id="1123402.SAMN02583745_02191"/>
<dbReference type="GO" id="GO:0016052">
    <property type="term" value="P:carbohydrate catabolic process"/>
    <property type="evidence" value="ECO:0007669"/>
    <property type="project" value="TreeGrafter"/>
</dbReference>
<evidence type="ECO:0000256" key="2">
    <source>
        <dbReference type="ARBA" id="ARBA00022801"/>
    </source>
</evidence>
<dbReference type="RefSeq" id="WP_093320946.1">
    <property type="nucleotide sequence ID" value="NZ_FOHV01000021.1"/>
</dbReference>
<evidence type="ECO:0000256" key="1">
    <source>
        <dbReference type="ARBA" id="ARBA00010838"/>
    </source>
</evidence>
<protein>
    <submittedName>
        <fullName evidence="5">6-phospho-beta-glucosidase</fullName>
    </submittedName>
</protein>
<organism evidence="5 6">
    <name type="scientific">Thorsellia anophelis DSM 18579</name>
    <dbReference type="NCBI Taxonomy" id="1123402"/>
    <lineage>
        <taxon>Bacteria</taxon>
        <taxon>Pseudomonadati</taxon>
        <taxon>Pseudomonadota</taxon>
        <taxon>Gammaproteobacteria</taxon>
        <taxon>Enterobacterales</taxon>
        <taxon>Thorselliaceae</taxon>
        <taxon>Thorsellia</taxon>
    </lineage>
</organism>
<proteinExistence type="inferred from homology"/>
<dbReference type="EMBL" id="FOHV01000021">
    <property type="protein sequence ID" value="SET38029.1"/>
    <property type="molecule type" value="Genomic_DNA"/>
</dbReference>
<accession>A0A1I0DZY9</accession>
<dbReference type="GO" id="GO:0008422">
    <property type="term" value="F:beta-glucosidase activity"/>
    <property type="evidence" value="ECO:0007669"/>
    <property type="project" value="TreeGrafter"/>
</dbReference>
<dbReference type="OrthoDB" id="9765195at2"/>
<sequence length="454" mass="53439">MREGFYWGNSVSSMQTEGAWDKDGKGMSVYDIREPSEFASDWKVATDSYHRYQEDFDHMQNLGMNMYRFQISWSRVCPLGEGDFNQAGIDFYHRFIDDLIARGIEPMICLYHFDMPLHLANTYNGFMSKKVVDAFARYGTRMVQEFGHKVKHWITFNEQNLYHMRETFIISGYRQGNKTTEELYQIQHNVMMAHAYVANYIHEHTDCKITGMLAYSEVYPATCHPEDIRMAREWDEVLNHNLLEAFTTGKYSNFVMALAKNHNINMNILPGELETLSKLRNDYISFSYYASTTIDHTKIPAGTIVNEYMDYGKKDNPYLETTEWNWQIDPIGIRDILNKIYWRYKCPIFPIENGIGVIESWDGKNEIQDDYRINYHKKHFQAIYDAMYQDGIDVMGYLGWGLIDILSSQGDMRKRYGVVFVNRENHDLKDLKRVPKKSYHWLKRVIASNGLNLE</sequence>
<keyword evidence="3" id="KW-0326">Glycosidase</keyword>
<dbReference type="Gene3D" id="3.20.20.80">
    <property type="entry name" value="Glycosidases"/>
    <property type="match status" value="1"/>
</dbReference>
<evidence type="ECO:0000256" key="4">
    <source>
        <dbReference type="RuleBase" id="RU003690"/>
    </source>
</evidence>
<dbReference type="PANTHER" id="PTHR10353">
    <property type="entry name" value="GLYCOSYL HYDROLASE"/>
    <property type="match status" value="1"/>
</dbReference>
<dbReference type="Pfam" id="PF00232">
    <property type="entry name" value="Glyco_hydro_1"/>
    <property type="match status" value="1"/>
</dbReference>
<dbReference type="SUPFAM" id="SSF51445">
    <property type="entry name" value="(Trans)glycosidases"/>
    <property type="match status" value="1"/>
</dbReference>
<dbReference type="PRINTS" id="PR00131">
    <property type="entry name" value="GLHYDRLASE1"/>
</dbReference>
<gene>
    <name evidence="5" type="ORF">SAMN02583745_02191</name>
</gene>
<keyword evidence="6" id="KW-1185">Reference proteome</keyword>
<comment type="similarity">
    <text evidence="1 4">Belongs to the glycosyl hydrolase 1 family.</text>
</comment>
<evidence type="ECO:0000313" key="5">
    <source>
        <dbReference type="EMBL" id="SET38029.1"/>
    </source>
</evidence>
<evidence type="ECO:0000256" key="3">
    <source>
        <dbReference type="ARBA" id="ARBA00023295"/>
    </source>
</evidence>
<reference evidence="6" key="1">
    <citation type="submission" date="2016-10" db="EMBL/GenBank/DDBJ databases">
        <authorList>
            <person name="Varghese N."/>
            <person name="Submissions S."/>
        </authorList>
    </citation>
    <scope>NUCLEOTIDE SEQUENCE [LARGE SCALE GENOMIC DNA]</scope>
    <source>
        <strain evidence="6">DSM 18579</strain>
    </source>
</reference>
<dbReference type="PANTHER" id="PTHR10353:SF122">
    <property type="entry name" value="6-PHOSPHO-BETA-GLUCOSIDASE ASCB-RELATED"/>
    <property type="match status" value="1"/>
</dbReference>
<evidence type="ECO:0000313" key="6">
    <source>
        <dbReference type="Proteomes" id="UP000242642"/>
    </source>
</evidence>
<dbReference type="InterPro" id="IPR001360">
    <property type="entry name" value="Glyco_hydro_1"/>
</dbReference>